<protein>
    <submittedName>
        <fullName evidence="2">Uncharacterized protein</fullName>
    </submittedName>
</protein>
<sequence>MRRTSHHAVDEHNDYGGYNNDYAGGAHISKENLLNNSFNNYNEKSLVTQDNEVNDMQLQLKLAGGKKYQTELAETVSKVVENCTHNLTRQASDLALNLFQQTGFMEQKDIDNIKTLISQHGNVLAAKIAEKARDAVLHFGLKSILKVVDMVKAREELQEQAYELIMAAVPQAQQFLAKQVQKIGEKVIGNVMSHSRLGVNIAGARVKTLLNNLGLPQLGDSTQKLLLDNASIVLDHAHKVLRRAPPKAGQALSTVFAGTKHMVNFFKDSLLGAFRKEEEMFTQVPDILCLAVPLPGSPGYQPGYHPLGLEPVHDYSIDEDQDIYVN</sequence>
<dbReference type="WBParaSite" id="jg8499">
    <property type="protein sequence ID" value="jg8499"/>
    <property type="gene ID" value="jg8499"/>
</dbReference>
<evidence type="ECO:0000313" key="2">
    <source>
        <dbReference type="WBParaSite" id="jg8499"/>
    </source>
</evidence>
<name>A0A915ER97_9BILA</name>
<proteinExistence type="predicted"/>
<dbReference type="Proteomes" id="UP000887574">
    <property type="component" value="Unplaced"/>
</dbReference>
<organism evidence="1 2">
    <name type="scientific">Ditylenchus dipsaci</name>
    <dbReference type="NCBI Taxonomy" id="166011"/>
    <lineage>
        <taxon>Eukaryota</taxon>
        <taxon>Metazoa</taxon>
        <taxon>Ecdysozoa</taxon>
        <taxon>Nematoda</taxon>
        <taxon>Chromadorea</taxon>
        <taxon>Rhabditida</taxon>
        <taxon>Tylenchina</taxon>
        <taxon>Tylenchomorpha</taxon>
        <taxon>Sphaerularioidea</taxon>
        <taxon>Anguinidae</taxon>
        <taxon>Anguininae</taxon>
        <taxon>Ditylenchus</taxon>
    </lineage>
</organism>
<evidence type="ECO:0000313" key="1">
    <source>
        <dbReference type="Proteomes" id="UP000887574"/>
    </source>
</evidence>
<dbReference type="AlphaFoldDB" id="A0A915ER97"/>
<accession>A0A915ER97</accession>
<reference evidence="2" key="1">
    <citation type="submission" date="2022-11" db="UniProtKB">
        <authorList>
            <consortium name="WormBaseParasite"/>
        </authorList>
    </citation>
    <scope>IDENTIFICATION</scope>
</reference>
<keyword evidence="1" id="KW-1185">Reference proteome</keyword>